<sequence>MMLSTNKDDTIDGPLQKMDHIIPCYRARHHSPHTWQQSDVATCQTVEPSGHRVSSHIIVI</sequence>
<protein>
    <submittedName>
        <fullName evidence="1">Uncharacterized protein</fullName>
    </submittedName>
</protein>
<evidence type="ECO:0000313" key="2">
    <source>
        <dbReference type="Proteomes" id="UP000237000"/>
    </source>
</evidence>
<dbReference type="InParanoid" id="A0A2P5BLB9"/>
<name>A0A2P5BLB9_TREOI</name>
<dbReference type="OrthoDB" id="10268733at2759"/>
<comment type="caution">
    <text evidence="1">The sequence shown here is derived from an EMBL/GenBank/DDBJ whole genome shotgun (WGS) entry which is preliminary data.</text>
</comment>
<reference evidence="2" key="1">
    <citation type="submission" date="2016-06" db="EMBL/GenBank/DDBJ databases">
        <title>Parallel loss of symbiosis genes in relatives of nitrogen-fixing non-legume Parasponia.</title>
        <authorList>
            <person name="Van Velzen R."/>
            <person name="Holmer R."/>
            <person name="Bu F."/>
            <person name="Rutten L."/>
            <person name="Van Zeijl A."/>
            <person name="Liu W."/>
            <person name="Santuari L."/>
            <person name="Cao Q."/>
            <person name="Sharma T."/>
            <person name="Shen D."/>
            <person name="Roswanjaya Y."/>
            <person name="Wardhani T."/>
            <person name="Kalhor M.S."/>
            <person name="Jansen J."/>
            <person name="Van den Hoogen J."/>
            <person name="Gungor B."/>
            <person name="Hartog M."/>
            <person name="Hontelez J."/>
            <person name="Verver J."/>
            <person name="Yang W.-C."/>
            <person name="Schijlen E."/>
            <person name="Repin R."/>
            <person name="Schilthuizen M."/>
            <person name="Schranz E."/>
            <person name="Heidstra R."/>
            <person name="Miyata K."/>
            <person name="Fedorova E."/>
            <person name="Kohlen W."/>
            <person name="Bisseling T."/>
            <person name="Smit S."/>
            <person name="Geurts R."/>
        </authorList>
    </citation>
    <scope>NUCLEOTIDE SEQUENCE [LARGE SCALE GENOMIC DNA]</scope>
    <source>
        <strain evidence="2">cv. RG33-2</strain>
    </source>
</reference>
<dbReference type="EMBL" id="JXTC01000499">
    <property type="protein sequence ID" value="PON49564.1"/>
    <property type="molecule type" value="Genomic_DNA"/>
</dbReference>
<dbReference type="Proteomes" id="UP000237000">
    <property type="component" value="Unassembled WGS sequence"/>
</dbReference>
<proteinExistence type="predicted"/>
<dbReference type="AlphaFoldDB" id="A0A2P5BLB9"/>
<keyword evidence="2" id="KW-1185">Reference proteome</keyword>
<accession>A0A2P5BLB9</accession>
<organism evidence="1 2">
    <name type="scientific">Trema orientale</name>
    <name type="common">Charcoal tree</name>
    <name type="synonym">Celtis orientalis</name>
    <dbReference type="NCBI Taxonomy" id="63057"/>
    <lineage>
        <taxon>Eukaryota</taxon>
        <taxon>Viridiplantae</taxon>
        <taxon>Streptophyta</taxon>
        <taxon>Embryophyta</taxon>
        <taxon>Tracheophyta</taxon>
        <taxon>Spermatophyta</taxon>
        <taxon>Magnoliopsida</taxon>
        <taxon>eudicotyledons</taxon>
        <taxon>Gunneridae</taxon>
        <taxon>Pentapetalae</taxon>
        <taxon>rosids</taxon>
        <taxon>fabids</taxon>
        <taxon>Rosales</taxon>
        <taxon>Cannabaceae</taxon>
        <taxon>Trema</taxon>
    </lineage>
</organism>
<gene>
    <name evidence="1" type="ORF">TorRG33x02_316950</name>
</gene>
<evidence type="ECO:0000313" key="1">
    <source>
        <dbReference type="EMBL" id="PON49564.1"/>
    </source>
</evidence>